<dbReference type="KEGG" id="cvr:CHLNCDRAFT_58242"/>
<dbReference type="Gene3D" id="2.30.29.30">
    <property type="entry name" value="Pleckstrin-homology domain (PH domain)/Phosphotyrosine-binding domain (PTB)"/>
    <property type="match status" value="1"/>
</dbReference>
<dbReference type="SUPFAM" id="SSF50729">
    <property type="entry name" value="PH domain-like"/>
    <property type="match status" value="1"/>
</dbReference>
<dbReference type="InParanoid" id="E1ZIF4"/>
<sequence length="332" mass="33615">MLERKAEADALGHKSAMMNGTAGDRKATFARDLAALNSQFAAWVAEQSRAAPKELWTDGVEDYLQYAKQLLADFKDVLEDSGKPAAAAGGTGAGVFGFGASAPAAGAPAAGSSKPPLAPGGLFGGSSTGGAAAPASIFGALPSTGGAFALGGSAPAFGGFGSGAGSAANSGGSGLFAVPSTGTLGSSLNTGAAAAEEDEEGDEGEQDAEPSVQLEAAEGTEMLAKHRVKLMSMQNNKWTDRGLGTLTLRRSTGDDAASKRPYFVYTTDSGRVLINAPLVPNLKPTINPKTPANIVMLLFSTVDGVEDRGMHVFRCESADVAKQLLKTITELA</sequence>
<feature type="compositionally biased region" description="Acidic residues" evidence="1">
    <location>
        <begin position="195"/>
        <end position="208"/>
    </location>
</feature>
<dbReference type="InterPro" id="IPR011993">
    <property type="entry name" value="PH-like_dom_sf"/>
</dbReference>
<dbReference type="GeneID" id="17353660"/>
<dbReference type="OMA" id="SWVQMQL"/>
<dbReference type="Pfam" id="PF00638">
    <property type="entry name" value="Ran_BP1"/>
    <property type="match status" value="1"/>
</dbReference>
<accession>E1ZIF4</accession>
<dbReference type="Proteomes" id="UP000008141">
    <property type="component" value="Unassembled WGS sequence"/>
</dbReference>
<protein>
    <submittedName>
        <fullName evidence="3">Expressed protein</fullName>
    </submittedName>
</protein>
<evidence type="ECO:0000313" key="3">
    <source>
        <dbReference type="EMBL" id="EFN54150.1"/>
    </source>
</evidence>
<feature type="region of interest" description="Disordered" evidence="1">
    <location>
        <begin position="187"/>
        <end position="210"/>
    </location>
</feature>
<reference evidence="3 4" key="1">
    <citation type="journal article" date="2010" name="Plant Cell">
        <title>The Chlorella variabilis NC64A genome reveals adaptation to photosymbiosis, coevolution with viruses, and cryptic sex.</title>
        <authorList>
            <person name="Blanc G."/>
            <person name="Duncan G."/>
            <person name="Agarkova I."/>
            <person name="Borodovsky M."/>
            <person name="Gurnon J."/>
            <person name="Kuo A."/>
            <person name="Lindquist E."/>
            <person name="Lucas S."/>
            <person name="Pangilinan J."/>
            <person name="Polle J."/>
            <person name="Salamov A."/>
            <person name="Terry A."/>
            <person name="Yamada T."/>
            <person name="Dunigan D.D."/>
            <person name="Grigoriev I.V."/>
            <person name="Claverie J.M."/>
            <person name="Van Etten J.L."/>
        </authorList>
    </citation>
    <scope>NUCLEOTIDE SEQUENCE [LARGE SCALE GENOMIC DNA]</scope>
    <source>
        <strain evidence="3 4">NC64A</strain>
    </source>
</reference>
<dbReference type="OrthoDB" id="185618at2759"/>
<keyword evidence="4" id="KW-1185">Reference proteome</keyword>
<dbReference type="AlphaFoldDB" id="E1ZIF4"/>
<organism evidence="4">
    <name type="scientific">Chlorella variabilis</name>
    <name type="common">Green alga</name>
    <dbReference type="NCBI Taxonomy" id="554065"/>
    <lineage>
        <taxon>Eukaryota</taxon>
        <taxon>Viridiplantae</taxon>
        <taxon>Chlorophyta</taxon>
        <taxon>core chlorophytes</taxon>
        <taxon>Trebouxiophyceae</taxon>
        <taxon>Chlorellales</taxon>
        <taxon>Chlorellaceae</taxon>
        <taxon>Chlorella clade</taxon>
        <taxon>Chlorella</taxon>
    </lineage>
</organism>
<gene>
    <name evidence="3" type="ORF">CHLNCDRAFT_58242</name>
</gene>
<dbReference type="STRING" id="554065.E1ZIF4"/>
<dbReference type="EMBL" id="GL433848">
    <property type="protein sequence ID" value="EFN54150.1"/>
    <property type="molecule type" value="Genomic_DNA"/>
</dbReference>
<dbReference type="RefSeq" id="XP_005846252.1">
    <property type="nucleotide sequence ID" value="XM_005846190.1"/>
</dbReference>
<evidence type="ECO:0000256" key="1">
    <source>
        <dbReference type="SAM" id="MobiDB-lite"/>
    </source>
</evidence>
<feature type="domain" description="RanBD1" evidence="2">
    <location>
        <begin position="218"/>
        <end position="330"/>
    </location>
</feature>
<name>E1ZIF4_CHLVA</name>
<evidence type="ECO:0000259" key="2">
    <source>
        <dbReference type="Pfam" id="PF00638"/>
    </source>
</evidence>
<proteinExistence type="predicted"/>
<dbReference type="InterPro" id="IPR000156">
    <property type="entry name" value="Ran_bind_dom"/>
</dbReference>
<dbReference type="eggNOG" id="KOG2724">
    <property type="taxonomic scope" value="Eukaryota"/>
</dbReference>
<evidence type="ECO:0000313" key="4">
    <source>
        <dbReference type="Proteomes" id="UP000008141"/>
    </source>
</evidence>